<evidence type="ECO:0000313" key="2">
    <source>
        <dbReference type="EMBL" id="OGI48359.1"/>
    </source>
</evidence>
<proteinExistence type="predicted"/>
<dbReference type="STRING" id="1817760.A2151_03965"/>
<sequence length="155" mass="17192">MDGPKKKSKKPSATNSSKPLDDVVFFVDRSLGRKAVPEALRAAGARVEVHDDHLPQNAKDEDWLAYIGERNWVALTQDARIRHHELEFKALLRAKVRTFVLTAKGLRGEENAAIIVNALPAMLHILAKHPGPFVARIARNSKVEMLYAGVGKRPS</sequence>
<comment type="caution">
    <text evidence="2">The sequence shown here is derived from an EMBL/GenBank/DDBJ whole genome shotgun (WGS) entry which is preliminary data.</text>
</comment>
<feature type="domain" description="VapC45 PIN like" evidence="1">
    <location>
        <begin position="24"/>
        <end position="102"/>
    </location>
</feature>
<gene>
    <name evidence="2" type="ORF">A2151_03965</name>
</gene>
<accession>A0A1F6TTH2</accession>
<dbReference type="AlphaFoldDB" id="A0A1F6TTH2"/>
<dbReference type="EMBL" id="MFSU01000029">
    <property type="protein sequence ID" value="OGI48359.1"/>
    <property type="molecule type" value="Genomic_DNA"/>
</dbReference>
<dbReference type="Pfam" id="PF18478">
    <property type="entry name" value="PIN_10"/>
    <property type="match status" value="1"/>
</dbReference>
<reference evidence="2 3" key="1">
    <citation type="journal article" date="2016" name="Nat. Commun.">
        <title>Thousands of microbial genomes shed light on interconnected biogeochemical processes in an aquifer system.</title>
        <authorList>
            <person name="Anantharaman K."/>
            <person name="Brown C.T."/>
            <person name="Hug L.A."/>
            <person name="Sharon I."/>
            <person name="Castelle C.J."/>
            <person name="Probst A.J."/>
            <person name="Thomas B.C."/>
            <person name="Singh A."/>
            <person name="Wilkins M.J."/>
            <person name="Karaoz U."/>
            <person name="Brodie E.L."/>
            <person name="Williams K.H."/>
            <person name="Hubbard S.S."/>
            <person name="Banfield J.F."/>
        </authorList>
    </citation>
    <scope>NUCLEOTIDE SEQUENCE [LARGE SCALE GENOMIC DNA]</scope>
</reference>
<evidence type="ECO:0000313" key="3">
    <source>
        <dbReference type="Proteomes" id="UP000178885"/>
    </source>
</evidence>
<organism evidence="2 3">
    <name type="scientific">Candidatus Muproteobacteria bacterium RBG_16_65_34</name>
    <dbReference type="NCBI Taxonomy" id="1817760"/>
    <lineage>
        <taxon>Bacteria</taxon>
        <taxon>Pseudomonadati</taxon>
        <taxon>Pseudomonadota</taxon>
        <taxon>Candidatus Muproteobacteria</taxon>
    </lineage>
</organism>
<name>A0A1F6TTH2_9PROT</name>
<dbReference type="Proteomes" id="UP000178885">
    <property type="component" value="Unassembled WGS sequence"/>
</dbReference>
<protein>
    <recommendedName>
        <fullName evidence="1">VapC45 PIN like domain-containing protein</fullName>
    </recommendedName>
</protein>
<evidence type="ECO:0000259" key="1">
    <source>
        <dbReference type="Pfam" id="PF18478"/>
    </source>
</evidence>
<dbReference type="InterPro" id="IPR041375">
    <property type="entry name" value="VapC45_PIN-like"/>
</dbReference>